<dbReference type="InterPro" id="IPR000182">
    <property type="entry name" value="GNAT_dom"/>
</dbReference>
<sequence>MSEVEVCRRLNDYIGDHKRLGISKWKLETLEGEFAGRAGFSRLDDPDGFELSYSLKRKAWGNGYATEIACGLVAWFFRKTSEPYLMAYAVSEHGASQRVMIKAGLFYWYEMKKYGVPCRFYRIERKDFERFSSAGAKPADELVH</sequence>
<dbReference type="PANTHER" id="PTHR43792:SF1">
    <property type="entry name" value="N-ACETYLTRANSFERASE DOMAIN-CONTAINING PROTEIN"/>
    <property type="match status" value="1"/>
</dbReference>
<proteinExistence type="predicted"/>
<organism evidence="2 3">
    <name type="scientific">Roseibium marinum</name>
    <dbReference type="NCBI Taxonomy" id="281252"/>
    <lineage>
        <taxon>Bacteria</taxon>
        <taxon>Pseudomonadati</taxon>
        <taxon>Pseudomonadota</taxon>
        <taxon>Alphaproteobacteria</taxon>
        <taxon>Hyphomicrobiales</taxon>
        <taxon>Stappiaceae</taxon>
        <taxon>Roseibium</taxon>
    </lineage>
</organism>
<dbReference type="SUPFAM" id="SSF55729">
    <property type="entry name" value="Acyl-CoA N-acyltransferases (Nat)"/>
    <property type="match status" value="1"/>
</dbReference>
<keyword evidence="3" id="KW-1185">Reference proteome</keyword>
<evidence type="ECO:0000259" key="1">
    <source>
        <dbReference type="Pfam" id="PF13302"/>
    </source>
</evidence>
<feature type="domain" description="N-acetyltransferase" evidence="1">
    <location>
        <begin position="17"/>
        <end position="105"/>
    </location>
</feature>
<keyword evidence="2" id="KW-0808">Transferase</keyword>
<dbReference type="AlphaFoldDB" id="A0A2S3ULS5"/>
<reference evidence="2 3" key="1">
    <citation type="submission" date="2018-01" db="EMBL/GenBank/DDBJ databases">
        <title>Genomic Encyclopedia of Archaeal and Bacterial Type Strains, Phase II (KMG-II): from individual species to whole genera.</title>
        <authorList>
            <person name="Goeker M."/>
        </authorList>
    </citation>
    <scope>NUCLEOTIDE SEQUENCE [LARGE SCALE GENOMIC DNA]</scope>
    <source>
        <strain evidence="2 3">DSM 17023</strain>
    </source>
</reference>
<evidence type="ECO:0000313" key="2">
    <source>
        <dbReference type="EMBL" id="POF28678.1"/>
    </source>
</evidence>
<name>A0A2S3ULS5_9HYPH</name>
<gene>
    <name evidence="2" type="ORF">CLV41_11292</name>
</gene>
<dbReference type="Proteomes" id="UP000236959">
    <property type="component" value="Unassembled WGS sequence"/>
</dbReference>
<dbReference type="InterPro" id="IPR016181">
    <property type="entry name" value="Acyl_CoA_acyltransferase"/>
</dbReference>
<protein>
    <submittedName>
        <fullName evidence="2">RimJ/RimL family protein N-acetyltransferase</fullName>
    </submittedName>
</protein>
<dbReference type="InterPro" id="IPR051531">
    <property type="entry name" value="N-acetyltransferase"/>
</dbReference>
<accession>A0A2S3ULS5</accession>
<dbReference type="EMBL" id="PPCN01000012">
    <property type="protein sequence ID" value="POF28678.1"/>
    <property type="molecule type" value="Genomic_DNA"/>
</dbReference>
<evidence type="ECO:0000313" key="3">
    <source>
        <dbReference type="Proteomes" id="UP000236959"/>
    </source>
</evidence>
<comment type="caution">
    <text evidence="2">The sequence shown here is derived from an EMBL/GenBank/DDBJ whole genome shotgun (WGS) entry which is preliminary data.</text>
</comment>
<dbReference type="GO" id="GO:0016747">
    <property type="term" value="F:acyltransferase activity, transferring groups other than amino-acyl groups"/>
    <property type="evidence" value="ECO:0007669"/>
    <property type="project" value="InterPro"/>
</dbReference>
<dbReference type="PANTHER" id="PTHR43792">
    <property type="entry name" value="GNAT FAMILY, PUTATIVE (AFU_ORTHOLOGUE AFUA_3G00765)-RELATED-RELATED"/>
    <property type="match status" value="1"/>
</dbReference>
<dbReference type="Gene3D" id="3.40.630.30">
    <property type="match status" value="1"/>
</dbReference>
<dbReference type="Pfam" id="PF13302">
    <property type="entry name" value="Acetyltransf_3"/>
    <property type="match status" value="1"/>
</dbReference>